<name>A0A1G7IY40_9EURY</name>
<dbReference type="Gene3D" id="3.90.550.10">
    <property type="entry name" value="Spore Coat Polysaccharide Biosynthesis Protein SpsA, Chain A"/>
    <property type="match status" value="1"/>
</dbReference>
<evidence type="ECO:0000313" key="1">
    <source>
        <dbReference type="EMBL" id="SDF17506.1"/>
    </source>
</evidence>
<dbReference type="Proteomes" id="UP000199076">
    <property type="component" value="Unassembled WGS sequence"/>
</dbReference>
<keyword evidence="2" id="KW-1185">Reference proteome</keyword>
<sequence>MEYVQERVATLHAFADRVPEAPTESAAVVVPLTEREHASLAAERVLTTLDRVDPARVIVALRASEERVDTVARWLDSFELGPDVLWCNAPEVQDTLGEHGLNGPAGKGRDVWLALGLATQEEYVAVHDADATTYSRAHVPRLLFPLARGYDFSKGYYARVENDRLYGRLFRLFYTPLVRALAADDDAPIVDYLASFRYALAGEFAATSDLVRQLRAQRGWGLEVGTLGDAFDVAGFSGTAQVDLGRHEHDHRAVGGPQGLGDMCREVATALFHAVEDAGVDPDYDRLRERYRAVADDLVAQYETDAAFNGFAFDAAGEREQVATYAEAVAPPAADTRLPAWAETDLDPATVERAARQGLARATDR</sequence>
<dbReference type="InterPro" id="IPR029044">
    <property type="entry name" value="Nucleotide-diphossugar_trans"/>
</dbReference>
<gene>
    <name evidence="1" type="ORF">SAMN05216218_104126</name>
</gene>
<dbReference type="RefSeq" id="WP_092689659.1">
    <property type="nucleotide sequence ID" value="NZ_FNBK01000004.1"/>
</dbReference>
<dbReference type="EMBL" id="FNBK01000004">
    <property type="protein sequence ID" value="SDF17506.1"/>
    <property type="molecule type" value="Genomic_DNA"/>
</dbReference>
<dbReference type="SUPFAM" id="SSF53448">
    <property type="entry name" value="Nucleotide-diphospho-sugar transferases"/>
    <property type="match status" value="1"/>
</dbReference>
<dbReference type="STRING" id="660518.SAMN05216218_104126"/>
<reference evidence="2" key="1">
    <citation type="submission" date="2016-10" db="EMBL/GenBank/DDBJ databases">
        <authorList>
            <person name="Varghese N."/>
            <person name="Submissions S."/>
        </authorList>
    </citation>
    <scope>NUCLEOTIDE SEQUENCE [LARGE SCALE GENOMIC DNA]</scope>
    <source>
        <strain evidence="2">IBRC-M 10760</strain>
    </source>
</reference>
<accession>A0A1G7IY40</accession>
<organism evidence="1 2">
    <name type="scientific">Halorientalis regularis</name>
    <dbReference type="NCBI Taxonomy" id="660518"/>
    <lineage>
        <taxon>Archaea</taxon>
        <taxon>Methanobacteriati</taxon>
        <taxon>Methanobacteriota</taxon>
        <taxon>Stenosarchaea group</taxon>
        <taxon>Halobacteria</taxon>
        <taxon>Halobacteriales</taxon>
        <taxon>Haloarculaceae</taxon>
        <taxon>Halorientalis</taxon>
    </lineage>
</organism>
<evidence type="ECO:0000313" key="2">
    <source>
        <dbReference type="Proteomes" id="UP000199076"/>
    </source>
</evidence>
<dbReference type="AlphaFoldDB" id="A0A1G7IY40"/>
<dbReference type="OrthoDB" id="123709at2157"/>
<proteinExistence type="predicted"/>
<protein>
    <submittedName>
        <fullName evidence="1">Glucosyl-3-phosphoglycerate synthase</fullName>
    </submittedName>
</protein>